<organism evidence="1 2">
    <name type="scientific">Rhodococcus jostii</name>
    <dbReference type="NCBI Taxonomy" id="132919"/>
    <lineage>
        <taxon>Bacteria</taxon>
        <taxon>Bacillati</taxon>
        <taxon>Actinomycetota</taxon>
        <taxon>Actinomycetes</taxon>
        <taxon>Mycobacteriales</taxon>
        <taxon>Nocardiaceae</taxon>
        <taxon>Rhodococcus</taxon>
    </lineage>
</organism>
<evidence type="ECO:0000313" key="1">
    <source>
        <dbReference type="EMBL" id="SEB42137.1"/>
    </source>
</evidence>
<accession>A0A1H4J7E3</accession>
<proteinExistence type="predicted"/>
<dbReference type="EMBL" id="FNTL01000003">
    <property type="protein sequence ID" value="SEB42137.1"/>
    <property type="molecule type" value="Genomic_DNA"/>
</dbReference>
<sequence>MPVQIPEAANTTQNNWRFCVRCLSLFWNGRRDNGHCPHPAGGAHQAMSWDFYLPADPEGSVNQRLGQFPTGP</sequence>
<gene>
    <name evidence="1" type="ORF">SAMN04490220_0684</name>
</gene>
<dbReference type="AlphaFoldDB" id="A0A1H4J7E3"/>
<dbReference type="Proteomes" id="UP000183407">
    <property type="component" value="Unassembled WGS sequence"/>
</dbReference>
<name>A0A1H4J7E3_RHOJO</name>
<protein>
    <submittedName>
        <fullName evidence="1">Uncharacterized protein</fullName>
    </submittedName>
</protein>
<reference evidence="2" key="1">
    <citation type="submission" date="2016-10" db="EMBL/GenBank/DDBJ databases">
        <authorList>
            <person name="Varghese N."/>
        </authorList>
    </citation>
    <scope>NUCLEOTIDE SEQUENCE [LARGE SCALE GENOMIC DNA]</scope>
    <source>
        <strain evidence="2">DSM 44719</strain>
    </source>
</reference>
<evidence type="ECO:0000313" key="2">
    <source>
        <dbReference type="Proteomes" id="UP000183407"/>
    </source>
</evidence>